<organism evidence="1">
    <name type="scientific">marine sediment metagenome</name>
    <dbReference type="NCBI Taxonomy" id="412755"/>
    <lineage>
        <taxon>unclassified sequences</taxon>
        <taxon>metagenomes</taxon>
        <taxon>ecological metagenomes</taxon>
    </lineage>
</organism>
<feature type="non-terminal residue" evidence="1">
    <location>
        <position position="38"/>
    </location>
</feature>
<gene>
    <name evidence="1" type="ORF">LCGC14_2934830</name>
</gene>
<evidence type="ECO:0000313" key="1">
    <source>
        <dbReference type="EMBL" id="KKK69361.1"/>
    </source>
</evidence>
<name>A0A0F9AAX1_9ZZZZ</name>
<sequence length="38" mass="4273">MPKQTFQLIIRMVAKSALLTLPCQTMLHDALNDRFGGL</sequence>
<accession>A0A0F9AAX1</accession>
<dbReference type="AlphaFoldDB" id="A0A0F9AAX1"/>
<comment type="caution">
    <text evidence="1">The sequence shown here is derived from an EMBL/GenBank/DDBJ whole genome shotgun (WGS) entry which is preliminary data.</text>
</comment>
<dbReference type="EMBL" id="LAZR01058685">
    <property type="protein sequence ID" value="KKK69361.1"/>
    <property type="molecule type" value="Genomic_DNA"/>
</dbReference>
<proteinExistence type="predicted"/>
<reference evidence="1" key="1">
    <citation type="journal article" date="2015" name="Nature">
        <title>Complex archaea that bridge the gap between prokaryotes and eukaryotes.</title>
        <authorList>
            <person name="Spang A."/>
            <person name="Saw J.H."/>
            <person name="Jorgensen S.L."/>
            <person name="Zaremba-Niedzwiedzka K."/>
            <person name="Martijn J."/>
            <person name="Lind A.E."/>
            <person name="van Eijk R."/>
            <person name="Schleper C."/>
            <person name="Guy L."/>
            <person name="Ettema T.J."/>
        </authorList>
    </citation>
    <scope>NUCLEOTIDE SEQUENCE</scope>
</reference>
<protein>
    <submittedName>
        <fullName evidence="1">Uncharacterized protein</fullName>
    </submittedName>
</protein>